<evidence type="ECO:0000313" key="10">
    <source>
        <dbReference type="EMBL" id="GMN27826.1"/>
    </source>
</evidence>
<organism evidence="10 11">
    <name type="scientific">Ficus carica</name>
    <name type="common">Common fig</name>
    <dbReference type="NCBI Taxonomy" id="3494"/>
    <lineage>
        <taxon>Eukaryota</taxon>
        <taxon>Viridiplantae</taxon>
        <taxon>Streptophyta</taxon>
        <taxon>Embryophyta</taxon>
        <taxon>Tracheophyta</taxon>
        <taxon>Spermatophyta</taxon>
        <taxon>Magnoliopsida</taxon>
        <taxon>eudicotyledons</taxon>
        <taxon>Gunneridae</taxon>
        <taxon>Pentapetalae</taxon>
        <taxon>rosids</taxon>
        <taxon>fabids</taxon>
        <taxon>Rosales</taxon>
        <taxon>Moraceae</taxon>
        <taxon>Ficeae</taxon>
        <taxon>Ficus</taxon>
    </lineage>
</organism>
<dbReference type="InterPro" id="IPR002182">
    <property type="entry name" value="NB-ARC"/>
</dbReference>
<evidence type="ECO:0000259" key="8">
    <source>
        <dbReference type="Pfam" id="PF00931"/>
    </source>
</evidence>
<dbReference type="Gene3D" id="3.80.10.10">
    <property type="entry name" value="Ribonuclease Inhibitor"/>
    <property type="match status" value="1"/>
</dbReference>
<dbReference type="InterPro" id="IPR050905">
    <property type="entry name" value="Plant_NBS-LRR"/>
</dbReference>
<keyword evidence="7" id="KW-0175">Coiled coil</keyword>
<evidence type="ECO:0000256" key="6">
    <source>
        <dbReference type="ARBA" id="ARBA00022840"/>
    </source>
</evidence>
<evidence type="ECO:0000256" key="5">
    <source>
        <dbReference type="ARBA" id="ARBA00022821"/>
    </source>
</evidence>
<evidence type="ECO:0000256" key="1">
    <source>
        <dbReference type="ARBA" id="ARBA00008894"/>
    </source>
</evidence>
<dbReference type="Proteomes" id="UP001187192">
    <property type="component" value="Unassembled WGS sequence"/>
</dbReference>
<evidence type="ECO:0000259" key="9">
    <source>
        <dbReference type="Pfam" id="PF23598"/>
    </source>
</evidence>
<accession>A0AA87ZIS5</accession>
<keyword evidence="4" id="KW-0547">Nucleotide-binding</keyword>
<dbReference type="Gene3D" id="1.10.10.10">
    <property type="entry name" value="Winged helix-like DNA-binding domain superfamily/Winged helix DNA-binding domain"/>
    <property type="match status" value="1"/>
</dbReference>
<dbReference type="Pfam" id="PF23598">
    <property type="entry name" value="LRR_14"/>
    <property type="match status" value="1"/>
</dbReference>
<keyword evidence="3" id="KW-0677">Repeat</keyword>
<dbReference type="InterPro" id="IPR036388">
    <property type="entry name" value="WH-like_DNA-bd_sf"/>
</dbReference>
<reference evidence="10" key="1">
    <citation type="submission" date="2023-07" db="EMBL/GenBank/DDBJ databases">
        <title>draft genome sequence of fig (Ficus carica).</title>
        <authorList>
            <person name="Takahashi T."/>
            <person name="Nishimura K."/>
        </authorList>
    </citation>
    <scope>NUCLEOTIDE SEQUENCE</scope>
</reference>
<feature type="coiled-coil region" evidence="7">
    <location>
        <begin position="33"/>
        <end position="60"/>
    </location>
</feature>
<dbReference type="GO" id="GO:0005524">
    <property type="term" value="F:ATP binding"/>
    <property type="evidence" value="ECO:0007669"/>
    <property type="project" value="UniProtKB-KW"/>
</dbReference>
<keyword evidence="2" id="KW-0433">Leucine-rich repeat</keyword>
<dbReference type="AlphaFoldDB" id="A0AA87ZIS5"/>
<dbReference type="Gene3D" id="1.10.8.430">
    <property type="entry name" value="Helical domain of apoptotic protease-activating factors"/>
    <property type="match status" value="1"/>
</dbReference>
<evidence type="ECO:0000256" key="3">
    <source>
        <dbReference type="ARBA" id="ARBA00022737"/>
    </source>
</evidence>
<dbReference type="FunFam" id="3.40.50.300:FF:001091">
    <property type="entry name" value="Probable disease resistance protein At1g61300"/>
    <property type="match status" value="1"/>
</dbReference>
<dbReference type="InterPro" id="IPR042197">
    <property type="entry name" value="Apaf_helical"/>
</dbReference>
<evidence type="ECO:0000256" key="2">
    <source>
        <dbReference type="ARBA" id="ARBA00022614"/>
    </source>
</evidence>
<dbReference type="PRINTS" id="PR00364">
    <property type="entry name" value="DISEASERSIST"/>
</dbReference>
<evidence type="ECO:0000313" key="11">
    <source>
        <dbReference type="Proteomes" id="UP001187192"/>
    </source>
</evidence>
<keyword evidence="11" id="KW-1185">Reference proteome</keyword>
<comment type="caution">
    <text evidence="10">The sequence shown here is derived from an EMBL/GenBank/DDBJ whole genome shotgun (WGS) entry which is preliminary data.</text>
</comment>
<dbReference type="Gene3D" id="3.40.50.300">
    <property type="entry name" value="P-loop containing nucleotide triphosphate hydrolases"/>
    <property type="match status" value="1"/>
</dbReference>
<proteinExistence type="inferred from homology"/>
<dbReference type="Pfam" id="PF00931">
    <property type="entry name" value="NB-ARC"/>
    <property type="match status" value="1"/>
</dbReference>
<comment type="similarity">
    <text evidence="1">Belongs to the disease resistance NB-LRR family.</text>
</comment>
<dbReference type="InterPro" id="IPR055414">
    <property type="entry name" value="LRR_R13L4/SHOC2-like"/>
</dbReference>
<feature type="domain" description="NB-ARC" evidence="8">
    <location>
        <begin position="166"/>
        <end position="338"/>
    </location>
</feature>
<dbReference type="GO" id="GO:0006952">
    <property type="term" value="P:defense response"/>
    <property type="evidence" value="ECO:0007669"/>
    <property type="project" value="UniProtKB-KW"/>
</dbReference>
<name>A0AA87ZIS5_FICCA</name>
<dbReference type="SUPFAM" id="SSF52058">
    <property type="entry name" value="L domain-like"/>
    <property type="match status" value="1"/>
</dbReference>
<evidence type="ECO:0008006" key="12">
    <source>
        <dbReference type="Google" id="ProtNLM"/>
    </source>
</evidence>
<keyword evidence="6" id="KW-0067">ATP-binding</keyword>
<evidence type="ECO:0000256" key="7">
    <source>
        <dbReference type="SAM" id="Coils"/>
    </source>
</evidence>
<dbReference type="InterPro" id="IPR032675">
    <property type="entry name" value="LRR_dom_sf"/>
</dbReference>
<keyword evidence="5" id="KW-0611">Plant defense</keyword>
<sequence length="722" mass="81561">MSVVGCLVTIGGAILRPVCDCVFAPVRHQLEYLFSYKDKIENLENRCVELDEKINMIQSATERAKNKGNAIMGHVQDWQQKAIAEFGKANHFLRPAPDHTRARCSCRWPLPNLALRRRLSKEAKEKAEEIERLISKADAFGDNISFRPVVKLSFEQKDFEKFETREETLSEMMEALRNPEVRMIGLCGLGGMGKTMLVKEVARLAEEGNLFSKQILTVVSQNPNIKQIQIEIADQLGLELKEDTEIIGAERLTERLNNGEKILIILDDVWKDQLDNTDLSKVGIRFKDDNKECKIILTSRDRHACRAMGADEKTTFEIKSLTHEEAANLFKKIVGDIKLEFESLATEVIREFESLATEVIGECGGLPLAIVTTASALQINKSLSFWRNALLGLKRFPAESEIYGKIHRSFKTSFDALGDEAKSLLLICSAHDEDENVSLEVLTGYVRVLDLFEYVYTLKEASDRVESLVNNLKAYSLLSDGNYRRTVKVHDVIRDVAISIASELEKNPMYCFRESVRFEDCLKRENFKELYAISVPVGGGFNDDQLPERLACRRLKLLMLRTIGGLEITDRFFEQTKELKALRLDVKGGKKLASSFRLLQNLKALHLRIWKGGDVDIAIIGELKKLLILDLSDSEDLVALPKEIGNLSRLQLLNLNDCGELKVIEPNVISRLVLLEELYMEGVGEINASLVSDVKDLRKLRVLHIKIPDRINKSVAGQQSQG</sequence>
<protein>
    <recommendedName>
        <fullName evidence="12">AAA+ ATPase domain-containing protein</fullName>
    </recommendedName>
</protein>
<dbReference type="PANTHER" id="PTHR33463">
    <property type="entry name" value="NB-ARC DOMAIN-CONTAINING PROTEIN-RELATED"/>
    <property type="match status" value="1"/>
</dbReference>
<dbReference type="InterPro" id="IPR027417">
    <property type="entry name" value="P-loop_NTPase"/>
</dbReference>
<evidence type="ECO:0000256" key="4">
    <source>
        <dbReference type="ARBA" id="ARBA00022741"/>
    </source>
</evidence>
<feature type="domain" description="Disease resistance R13L4/SHOC-2-like LRR" evidence="9">
    <location>
        <begin position="620"/>
        <end position="715"/>
    </location>
</feature>
<dbReference type="GO" id="GO:0043531">
    <property type="term" value="F:ADP binding"/>
    <property type="evidence" value="ECO:0007669"/>
    <property type="project" value="InterPro"/>
</dbReference>
<dbReference type="SUPFAM" id="SSF52540">
    <property type="entry name" value="P-loop containing nucleoside triphosphate hydrolases"/>
    <property type="match status" value="1"/>
</dbReference>
<dbReference type="PANTHER" id="PTHR33463:SF198">
    <property type="entry name" value="RPP4C3"/>
    <property type="match status" value="1"/>
</dbReference>
<gene>
    <name evidence="10" type="ORF">TIFTF001_041084</name>
</gene>
<dbReference type="EMBL" id="BTGU01001693">
    <property type="protein sequence ID" value="GMN27826.1"/>
    <property type="molecule type" value="Genomic_DNA"/>
</dbReference>